<dbReference type="Proteomes" id="UP000594480">
    <property type="component" value="Chromosome"/>
</dbReference>
<protein>
    <submittedName>
        <fullName evidence="1">Uncharacterized protein</fullName>
    </submittedName>
</protein>
<reference evidence="1 2" key="1">
    <citation type="submission" date="2020-11" db="EMBL/GenBank/DDBJ databases">
        <title>Amino acid is mineralized and recycled by bacteria in oceanic microbiome.</title>
        <authorList>
            <person name="Zheng L.Y."/>
        </authorList>
    </citation>
    <scope>NUCLEOTIDE SEQUENCE [LARGE SCALE GENOMIC DNA]</scope>
    <source>
        <strain evidence="1 2">A32-1</strain>
    </source>
</reference>
<dbReference type="RefSeq" id="WP_195692199.1">
    <property type="nucleotide sequence ID" value="NZ_CP064760.1"/>
</dbReference>
<organism evidence="1 2">
    <name type="scientific">Microbacterium schleiferi</name>
    <dbReference type="NCBI Taxonomy" id="69362"/>
    <lineage>
        <taxon>Bacteria</taxon>
        <taxon>Bacillati</taxon>
        <taxon>Actinomycetota</taxon>
        <taxon>Actinomycetes</taxon>
        <taxon>Micrococcales</taxon>
        <taxon>Microbacteriaceae</taxon>
        <taxon>Microbacterium</taxon>
    </lineage>
</organism>
<accession>A0A7S8MWR4</accession>
<evidence type="ECO:0000313" key="2">
    <source>
        <dbReference type="Proteomes" id="UP000594480"/>
    </source>
</evidence>
<sequence length="134" mass="15144">MSAEDAFAEQRDRAEALIEQSATDPLAIARLLHHLSMLSREMNGTIANLSEAAANARVDADARRARLIDEYQERGMSLSRARDRATYEAREDRRKAEQAEVVVDYAKRTQASVNRRHFELMNVGKTVDREVRGG</sequence>
<dbReference type="AlphaFoldDB" id="A0A7S8MWR4"/>
<proteinExistence type="predicted"/>
<dbReference type="EMBL" id="CP064760">
    <property type="protein sequence ID" value="QPE04108.1"/>
    <property type="molecule type" value="Genomic_DNA"/>
</dbReference>
<dbReference type="KEGG" id="msf:IT882_12990"/>
<evidence type="ECO:0000313" key="1">
    <source>
        <dbReference type="EMBL" id="QPE04108.1"/>
    </source>
</evidence>
<name>A0A7S8MWR4_9MICO</name>
<gene>
    <name evidence="1" type="ORF">IT882_12990</name>
</gene>
<keyword evidence="2" id="KW-1185">Reference proteome</keyword>